<dbReference type="InterPro" id="IPR013216">
    <property type="entry name" value="Methyltransf_11"/>
</dbReference>
<name>A0A7I7MVL5_9MYCO</name>
<dbReference type="RefSeq" id="WP_083045683.1">
    <property type="nucleotide sequence ID" value="NZ_AP022575.1"/>
</dbReference>
<dbReference type="AlphaFoldDB" id="A0A7I7MVL5"/>
<dbReference type="Pfam" id="PF08241">
    <property type="entry name" value="Methyltransf_11"/>
    <property type="match status" value="1"/>
</dbReference>
<dbReference type="Gene3D" id="3.40.50.150">
    <property type="entry name" value="Vaccinia Virus protein VP39"/>
    <property type="match status" value="1"/>
</dbReference>
<dbReference type="KEGG" id="mshj:MSHI_31550"/>
<accession>A0A7I7MVL5</accession>
<protein>
    <submittedName>
        <fullName evidence="1">Uncharacterized protein</fullName>
    </submittedName>
</protein>
<dbReference type="Proteomes" id="UP000467236">
    <property type="component" value="Chromosome"/>
</dbReference>
<dbReference type="SUPFAM" id="SSF53335">
    <property type="entry name" value="S-adenosyl-L-methionine-dependent methyltransferases"/>
    <property type="match status" value="1"/>
</dbReference>
<proteinExistence type="predicted"/>
<evidence type="ECO:0000313" key="2">
    <source>
        <dbReference type="Proteomes" id="UP000467236"/>
    </source>
</evidence>
<dbReference type="OrthoDB" id="65624at2"/>
<dbReference type="EMBL" id="AP022575">
    <property type="protein sequence ID" value="BBX75249.1"/>
    <property type="molecule type" value="Genomic_DNA"/>
</dbReference>
<evidence type="ECO:0000313" key="1">
    <source>
        <dbReference type="EMBL" id="BBX75249.1"/>
    </source>
</evidence>
<dbReference type="GO" id="GO:0008757">
    <property type="term" value="F:S-adenosylmethionine-dependent methyltransferase activity"/>
    <property type="evidence" value="ECO:0007669"/>
    <property type="project" value="InterPro"/>
</dbReference>
<organism evidence="1 2">
    <name type="scientific">Mycobacterium shinjukuense</name>
    <dbReference type="NCBI Taxonomy" id="398694"/>
    <lineage>
        <taxon>Bacteria</taxon>
        <taxon>Bacillati</taxon>
        <taxon>Actinomycetota</taxon>
        <taxon>Actinomycetes</taxon>
        <taxon>Mycobacteriales</taxon>
        <taxon>Mycobacteriaceae</taxon>
        <taxon>Mycobacterium</taxon>
    </lineage>
</organism>
<sequence>MPVTAAARRYLSSQAARPRGAFGRLLGRIWRTETAGVNRVALELLAPAPGERICEIGFGPGRTLGLLAGAGAEVIGVEVSATMLAVAARYNAKSIAAGLISLRRGDGIRLPIADHSLDKVLSVHNFYFWPDPRTSLHDIARALRPGGRLVLTSLSDDRPLAARFDPAIYRLPTTGETTAWLRAAGFIDVCITRRSACESTVWFTATAT</sequence>
<dbReference type="PANTHER" id="PTHR43591">
    <property type="entry name" value="METHYLTRANSFERASE"/>
    <property type="match status" value="1"/>
</dbReference>
<dbReference type="InterPro" id="IPR029063">
    <property type="entry name" value="SAM-dependent_MTases_sf"/>
</dbReference>
<reference evidence="1 2" key="1">
    <citation type="journal article" date="2019" name="Emerg. Microbes Infect.">
        <title>Comprehensive subspecies identification of 175 nontuberculous mycobacteria species based on 7547 genomic profiles.</title>
        <authorList>
            <person name="Matsumoto Y."/>
            <person name="Kinjo T."/>
            <person name="Motooka D."/>
            <person name="Nabeya D."/>
            <person name="Jung N."/>
            <person name="Uechi K."/>
            <person name="Horii T."/>
            <person name="Iida T."/>
            <person name="Fujita J."/>
            <person name="Nakamura S."/>
        </authorList>
    </citation>
    <scope>NUCLEOTIDE SEQUENCE [LARGE SCALE GENOMIC DNA]</scope>
    <source>
        <strain evidence="1 2">JCM 14233</strain>
    </source>
</reference>
<dbReference type="CDD" id="cd02440">
    <property type="entry name" value="AdoMet_MTases"/>
    <property type="match status" value="1"/>
</dbReference>
<keyword evidence="2" id="KW-1185">Reference proteome</keyword>
<gene>
    <name evidence="1" type="ORF">MSHI_31550</name>
</gene>